<organism evidence="2 3">
    <name type="scientific">Novosphingobium pentaromativorans US6-1</name>
    <dbReference type="NCBI Taxonomy" id="1088721"/>
    <lineage>
        <taxon>Bacteria</taxon>
        <taxon>Pseudomonadati</taxon>
        <taxon>Pseudomonadota</taxon>
        <taxon>Alphaproteobacteria</taxon>
        <taxon>Sphingomonadales</taxon>
        <taxon>Sphingomonadaceae</taxon>
        <taxon>Novosphingobium</taxon>
    </lineage>
</organism>
<name>G6EFQ0_9SPHN</name>
<dbReference type="AlphaFoldDB" id="G6EFQ0"/>
<feature type="region of interest" description="Disordered" evidence="1">
    <location>
        <begin position="338"/>
        <end position="376"/>
    </location>
</feature>
<dbReference type="EMBL" id="AGFM01000052">
    <property type="protein sequence ID" value="EHJ59880.1"/>
    <property type="molecule type" value="Genomic_DNA"/>
</dbReference>
<comment type="caution">
    <text evidence="2">The sequence shown here is derived from an EMBL/GenBank/DDBJ whole genome shotgun (WGS) entry which is preliminary data.</text>
</comment>
<evidence type="ECO:0000313" key="2">
    <source>
        <dbReference type="EMBL" id="EHJ59880.1"/>
    </source>
</evidence>
<proteinExistence type="predicted"/>
<sequence length="451" mass="49743">MADHLFEPASDLDQQGIASRVTVSVVDFLEVIEIDEQHACSPSCRKAHHRALEGGVEQGAVRQSRKQIEVRHVGDAGFGTLGFAYIGDEPAPAAPFSAQLVNEPPAYRPPALFPARHQGQDQVAKAFAALQLVLQFLQVDALVKQRRQRHAAKLRRLDAAGVAKSRGRVGNMASGIDLVEPVAAFVIVLVEEQTDGFVRLCQALGADTPRGEKIVEVVDRPMEKRGQQQHDDGNWCGTSKTLPGDCARHEGPAAGKNGRKRQMRQGQDAYPIDHHHRQAQRSQFVGVTLRCNDDRPAQYRRPTERAQANARLPVTQGKRLTQIWLCLALTNRQFYADDQGASGKGRASEGRAGGRADKQQKRGKPDKFEQGKRKRTQVVAAAAREPVFLVRLDVMTGQRQQGDGRLPDQCVSGLRFSHFVLSPKPRASKQAVARRRCGLANSCKKYLGQRH</sequence>
<feature type="compositionally biased region" description="Basic and acidic residues" evidence="1">
    <location>
        <begin position="346"/>
        <end position="371"/>
    </location>
</feature>
<evidence type="ECO:0000256" key="1">
    <source>
        <dbReference type="SAM" id="MobiDB-lite"/>
    </source>
</evidence>
<reference evidence="2 3" key="1">
    <citation type="journal article" date="2012" name="J. Bacteriol.">
        <title>Genome sequence of benzo(a)pyrene-degrading bacterium Novosphingobium pentaromativorans US6-1.</title>
        <authorList>
            <person name="Luo Y.R."/>
            <person name="Kang S.G."/>
            <person name="Kim S.J."/>
            <person name="Kim M.R."/>
            <person name="Li N."/>
            <person name="Lee J.H."/>
            <person name="Kwon K.K."/>
        </authorList>
    </citation>
    <scope>NUCLEOTIDE SEQUENCE [LARGE SCALE GENOMIC DNA]</scope>
    <source>
        <strain evidence="2 3">US6-1</strain>
    </source>
</reference>
<gene>
    <name evidence="2" type="ORF">NSU_3171</name>
</gene>
<dbReference type="Proteomes" id="UP000004030">
    <property type="component" value="Unassembled WGS sequence"/>
</dbReference>
<dbReference type="PATRIC" id="fig|1088721.3.peg.3127"/>
<evidence type="ECO:0000313" key="3">
    <source>
        <dbReference type="Proteomes" id="UP000004030"/>
    </source>
</evidence>
<protein>
    <submittedName>
        <fullName evidence="2">Uncharacterized protein</fullName>
    </submittedName>
</protein>
<keyword evidence="3" id="KW-1185">Reference proteome</keyword>
<accession>G6EFQ0</accession>